<dbReference type="KEGG" id="lak:106163856"/>
<proteinExistence type="inferred from homology"/>
<feature type="domain" description="Condensin-2 complex subunit H2 C-terminal" evidence="9">
    <location>
        <begin position="481"/>
        <end position="609"/>
    </location>
</feature>
<feature type="domain" description="Condensin II complex subunit H2 N-terminal" evidence="8">
    <location>
        <begin position="14"/>
        <end position="129"/>
    </location>
</feature>
<feature type="domain" description="Condensin II complex subunit H2 middle" evidence="10">
    <location>
        <begin position="153"/>
        <end position="266"/>
    </location>
</feature>
<name>A0A1S3IFG1_LINAN</name>
<reference evidence="12" key="1">
    <citation type="submission" date="2025-08" db="UniProtKB">
        <authorList>
            <consortium name="RefSeq"/>
        </authorList>
    </citation>
    <scope>IDENTIFICATION</scope>
    <source>
        <tissue evidence="12">Gonads</tissue>
    </source>
</reference>
<evidence type="ECO:0000313" key="11">
    <source>
        <dbReference type="Proteomes" id="UP000085678"/>
    </source>
</evidence>
<dbReference type="InterPro" id="IPR031739">
    <property type="entry name" value="Ncaph2"/>
</dbReference>
<gene>
    <name evidence="12" type="primary">LOC106163856</name>
</gene>
<keyword evidence="4" id="KW-0226">DNA condensation</keyword>
<dbReference type="Proteomes" id="UP000085678">
    <property type="component" value="Unplaced"/>
</dbReference>
<organism evidence="11 12">
    <name type="scientific">Lingula anatina</name>
    <name type="common">Brachiopod</name>
    <name type="synonym">Lingula unguis</name>
    <dbReference type="NCBI Taxonomy" id="7574"/>
    <lineage>
        <taxon>Eukaryota</taxon>
        <taxon>Metazoa</taxon>
        <taxon>Spiralia</taxon>
        <taxon>Lophotrochozoa</taxon>
        <taxon>Brachiopoda</taxon>
        <taxon>Linguliformea</taxon>
        <taxon>Lingulata</taxon>
        <taxon>Lingulida</taxon>
        <taxon>Linguloidea</taxon>
        <taxon>Lingulidae</taxon>
        <taxon>Lingula</taxon>
    </lineage>
</organism>
<evidence type="ECO:0000256" key="7">
    <source>
        <dbReference type="SAM" id="MobiDB-lite"/>
    </source>
</evidence>
<evidence type="ECO:0000313" key="12">
    <source>
        <dbReference type="RefSeq" id="XP_013397005.1"/>
    </source>
</evidence>
<feature type="compositionally biased region" description="Acidic residues" evidence="7">
    <location>
        <begin position="412"/>
        <end position="436"/>
    </location>
</feature>
<dbReference type="InterPro" id="IPR031737">
    <property type="entry name" value="CNDH2_C"/>
</dbReference>
<protein>
    <recommendedName>
        <fullName evidence="3">Condensin-2 complex subunit H2</fullName>
    </recommendedName>
    <alternativeName>
        <fullName evidence="6">Non-SMC condensin II complex subunit H2</fullName>
    </alternativeName>
</protein>
<dbReference type="OrthoDB" id="10038475at2759"/>
<comment type="subcellular location">
    <subcellularLocation>
        <location evidence="1">Nucleus</location>
    </subcellularLocation>
</comment>
<evidence type="ECO:0000256" key="2">
    <source>
        <dbReference type="ARBA" id="ARBA00007844"/>
    </source>
</evidence>
<dbReference type="RefSeq" id="XP_013397005.1">
    <property type="nucleotide sequence ID" value="XM_013541551.1"/>
</dbReference>
<feature type="region of interest" description="Disordered" evidence="7">
    <location>
        <begin position="219"/>
        <end position="243"/>
    </location>
</feature>
<evidence type="ECO:0000259" key="8">
    <source>
        <dbReference type="Pfam" id="PF06278"/>
    </source>
</evidence>
<evidence type="ECO:0000256" key="5">
    <source>
        <dbReference type="ARBA" id="ARBA00023242"/>
    </source>
</evidence>
<evidence type="ECO:0000259" key="9">
    <source>
        <dbReference type="Pfam" id="PF16858"/>
    </source>
</evidence>
<dbReference type="InParanoid" id="A0A1S3IFG1"/>
<dbReference type="Pfam" id="PF06278">
    <property type="entry name" value="CNDH2_N"/>
    <property type="match status" value="1"/>
</dbReference>
<dbReference type="PANTHER" id="PTHR14324:SF3">
    <property type="entry name" value="CONDENSIN-2 COMPLEX SUBUNIT H2"/>
    <property type="match status" value="1"/>
</dbReference>
<sequence length="620" mass="70820">MVISSSQANDLKNRFAHLLQPIRDLTKNWNVDIANELEGYLEELESITISFDGGTTTMNFSEAAMVIQGSACVYSKKVEYLYSLVYQVLDLLSSKKKLQQAASVNGEGVDGDVTFKQQEDEEFLTLDDLKEHKNIDLKTDTDLFSETVLTVPRTPMALVPLEEGEKGEHPLISRTGEVLGSRNDFKMNTCNIHASGTMLLDMSHLSLLECSFMNKPSSTPFHANKPNQDDHGTEMAEDNDNNVDEGLPLDMSYDDNNGDVDDDIQPPVEEEFRVNCKMDEKTEVKRPERKRMPVLAKTVIDPWTPMDPHQVEAAFERPFKKGKTFKIPATLQNAAKSKKRKKTPEKCHLMPIAQFCTKAYHCDESKFPSNPLKVPSFPEFEHLYWVEFKRRQALLKKEKKQLAEQGRFQELAEQEQEEQEENEAAPVGIDDDDDYDNQAPFNIPDIQGPVDQDLAFPQDNQEMDEDGDTILTQRGGNIISNYEDLVRYHVDNYLASAQQYAQITDLSKRVSEWEEKILPRLRKEETQGSFDIHKCGSAILEKLQDSKVKVPFRKIVEKEPAYQIARLFLATLQLANTANVLISHHGILREGMDTMELQILSRRRHFEELEEYRAPSLVDH</sequence>
<accession>A0A1S3IFG1</accession>
<dbReference type="GO" id="GO:0005634">
    <property type="term" value="C:nucleus"/>
    <property type="evidence" value="ECO:0007669"/>
    <property type="project" value="UniProtKB-SubCell"/>
</dbReference>
<dbReference type="STRING" id="7574.A0A1S3IFG1"/>
<dbReference type="GO" id="GO:0003682">
    <property type="term" value="F:chromatin binding"/>
    <property type="evidence" value="ECO:0007669"/>
    <property type="project" value="TreeGrafter"/>
</dbReference>
<dbReference type="InterPro" id="IPR009378">
    <property type="entry name" value="H2_N"/>
</dbReference>
<evidence type="ECO:0000259" key="10">
    <source>
        <dbReference type="Pfam" id="PF16869"/>
    </source>
</evidence>
<dbReference type="GeneID" id="106163856"/>
<keyword evidence="5" id="KW-0539">Nucleus</keyword>
<dbReference type="GO" id="GO:0051306">
    <property type="term" value="P:mitotic sister chromatid separation"/>
    <property type="evidence" value="ECO:0007669"/>
    <property type="project" value="TreeGrafter"/>
</dbReference>
<evidence type="ECO:0000256" key="6">
    <source>
        <dbReference type="ARBA" id="ARBA00030479"/>
    </source>
</evidence>
<dbReference type="InterPro" id="IPR031719">
    <property type="entry name" value="H2_M"/>
</dbReference>
<comment type="similarity">
    <text evidence="2">Belongs to the CND2 H2 (condensin-2 subunit 2) family.</text>
</comment>
<evidence type="ECO:0000256" key="3">
    <source>
        <dbReference type="ARBA" id="ARBA00016903"/>
    </source>
</evidence>
<dbReference type="PANTHER" id="PTHR14324">
    <property type="entry name" value="CONDENSIN-2 COMPLEX SUBUNIT H2"/>
    <property type="match status" value="1"/>
</dbReference>
<dbReference type="GO" id="GO:0000796">
    <property type="term" value="C:condensin complex"/>
    <property type="evidence" value="ECO:0007669"/>
    <property type="project" value="TreeGrafter"/>
</dbReference>
<evidence type="ECO:0000256" key="4">
    <source>
        <dbReference type="ARBA" id="ARBA00023067"/>
    </source>
</evidence>
<evidence type="ECO:0000256" key="1">
    <source>
        <dbReference type="ARBA" id="ARBA00004123"/>
    </source>
</evidence>
<dbReference type="AlphaFoldDB" id="A0A1S3IFG1"/>
<dbReference type="Pfam" id="PF16858">
    <property type="entry name" value="CNDH2_C"/>
    <property type="match status" value="1"/>
</dbReference>
<dbReference type="GO" id="GO:0010032">
    <property type="term" value="P:meiotic chromosome condensation"/>
    <property type="evidence" value="ECO:0007669"/>
    <property type="project" value="TreeGrafter"/>
</dbReference>
<dbReference type="Pfam" id="PF16869">
    <property type="entry name" value="CNDH2_M"/>
    <property type="match status" value="1"/>
</dbReference>
<feature type="region of interest" description="Disordered" evidence="7">
    <location>
        <begin position="410"/>
        <end position="450"/>
    </location>
</feature>
<keyword evidence="11" id="KW-1185">Reference proteome</keyword>